<feature type="transmembrane region" description="Helical" evidence="7">
    <location>
        <begin position="35"/>
        <end position="51"/>
    </location>
</feature>
<evidence type="ECO:0000313" key="9">
    <source>
        <dbReference type="Proteomes" id="UP001626537"/>
    </source>
</evidence>
<evidence type="ECO:0000256" key="4">
    <source>
        <dbReference type="ARBA" id="ARBA00022692"/>
    </source>
</evidence>
<feature type="transmembrane region" description="Helical" evidence="7">
    <location>
        <begin position="119"/>
        <end position="140"/>
    </location>
</feature>
<feature type="transmembrane region" description="Helical" evidence="7">
    <location>
        <begin position="251"/>
        <end position="269"/>
    </location>
</feature>
<keyword evidence="6 7" id="KW-0472">Membrane</keyword>
<feature type="transmembrane region" description="Helical" evidence="7">
    <location>
        <begin position="337"/>
        <end position="357"/>
    </location>
</feature>
<feature type="transmembrane region" description="Helical" evidence="7">
    <location>
        <begin position="308"/>
        <end position="331"/>
    </location>
</feature>
<keyword evidence="3" id="KW-1003">Cell membrane</keyword>
<dbReference type="Gene3D" id="1.20.1250.20">
    <property type="entry name" value="MFS general substrate transporter like domains"/>
    <property type="match status" value="2"/>
</dbReference>
<dbReference type="Pfam" id="PF07690">
    <property type="entry name" value="MFS_1"/>
    <property type="match status" value="1"/>
</dbReference>
<keyword evidence="4 7" id="KW-0812">Transmembrane</keyword>
<keyword evidence="9" id="KW-1185">Reference proteome</keyword>
<accession>A0ABZ0I834</accession>
<dbReference type="InterPro" id="IPR050171">
    <property type="entry name" value="MFS_Transporters"/>
</dbReference>
<feature type="transmembrane region" description="Helical" evidence="7">
    <location>
        <begin position="186"/>
        <end position="211"/>
    </location>
</feature>
<comment type="subcellular location">
    <subcellularLocation>
        <location evidence="1">Cell membrane</location>
        <topology evidence="1">Multi-pass membrane protein</topology>
    </subcellularLocation>
</comment>
<feature type="transmembrane region" description="Helical" evidence="7">
    <location>
        <begin position="146"/>
        <end position="166"/>
    </location>
</feature>
<evidence type="ECO:0000313" key="8">
    <source>
        <dbReference type="EMBL" id="WOJ95223.1"/>
    </source>
</evidence>
<feature type="transmembrane region" description="Helical" evidence="7">
    <location>
        <begin position="80"/>
        <end position="98"/>
    </location>
</feature>
<keyword evidence="5 7" id="KW-1133">Transmembrane helix</keyword>
<evidence type="ECO:0000256" key="6">
    <source>
        <dbReference type="ARBA" id="ARBA00023136"/>
    </source>
</evidence>
<dbReference type="Proteomes" id="UP001626537">
    <property type="component" value="Chromosome"/>
</dbReference>
<feature type="transmembrane region" description="Helical" evidence="7">
    <location>
        <begin position="223"/>
        <end position="244"/>
    </location>
</feature>
<keyword evidence="2" id="KW-0813">Transport</keyword>
<evidence type="ECO:0000256" key="1">
    <source>
        <dbReference type="ARBA" id="ARBA00004651"/>
    </source>
</evidence>
<feature type="transmembrane region" description="Helical" evidence="7">
    <location>
        <begin position="275"/>
        <end position="296"/>
    </location>
</feature>
<name>A0ABZ0I834_9GAMM</name>
<reference evidence="8 9" key="1">
    <citation type="submission" date="2023-10" db="EMBL/GenBank/DDBJ databases">
        <title>Two novel species belonging to the OM43/NOR5 clade.</title>
        <authorList>
            <person name="Park M."/>
        </authorList>
    </citation>
    <scope>NUCLEOTIDE SEQUENCE [LARGE SCALE GENOMIC DNA]</scope>
    <source>
        <strain evidence="8 9">IMCC43200</strain>
    </source>
</reference>
<gene>
    <name evidence="8" type="ORF">R0135_01310</name>
</gene>
<feature type="transmembrane region" description="Helical" evidence="7">
    <location>
        <begin position="56"/>
        <end position="74"/>
    </location>
</feature>
<evidence type="ECO:0000256" key="5">
    <source>
        <dbReference type="ARBA" id="ARBA00022989"/>
    </source>
</evidence>
<sequence length="378" mass="41693">MPLTFSVWQALLNNFVVERAAFSGAEIGMLQSLREVPGFLAFSAVFVLLIVREQRFALASLLVMSIGVALTPYFPTTYGLYATTVVMSLGFHYFETINKSLTLQWIAKDEAAHFMGRAMAVKAAGALLAYSSIWLLMKWFGVDFKGMYLLAGAMGVLITLTLWTVFPNYPDGVEQHKKLIIRRRYWLYYALTFLSGARRQIFMVFAGFMMVEKFGYSAADISLLYLANYVFNLFFAPRIGAWVGKAGERKALRIEYLGLVVVFTSYAFVENATMAAGLYIVDHLFFALSIAINTYFQKIADPKDIAATSSVSFTINHIAAVVIPALLGILWLTSPTAVFLVGSGIALASLLICGLIPDKPQAGDETRGFPIWGVGAKA</sequence>
<dbReference type="PANTHER" id="PTHR23517">
    <property type="entry name" value="RESISTANCE PROTEIN MDTM, PUTATIVE-RELATED-RELATED"/>
    <property type="match status" value="1"/>
</dbReference>
<organism evidence="8 9">
    <name type="scientific">Congregibacter variabilis</name>
    <dbReference type="NCBI Taxonomy" id="3081200"/>
    <lineage>
        <taxon>Bacteria</taxon>
        <taxon>Pseudomonadati</taxon>
        <taxon>Pseudomonadota</taxon>
        <taxon>Gammaproteobacteria</taxon>
        <taxon>Cellvibrionales</taxon>
        <taxon>Halieaceae</taxon>
        <taxon>Congregibacter</taxon>
    </lineage>
</organism>
<proteinExistence type="predicted"/>
<dbReference type="SUPFAM" id="SSF103473">
    <property type="entry name" value="MFS general substrate transporter"/>
    <property type="match status" value="1"/>
</dbReference>
<evidence type="ECO:0000256" key="2">
    <source>
        <dbReference type="ARBA" id="ARBA00022448"/>
    </source>
</evidence>
<evidence type="ECO:0000256" key="3">
    <source>
        <dbReference type="ARBA" id="ARBA00022475"/>
    </source>
</evidence>
<dbReference type="InterPro" id="IPR011701">
    <property type="entry name" value="MFS"/>
</dbReference>
<evidence type="ECO:0000256" key="7">
    <source>
        <dbReference type="SAM" id="Phobius"/>
    </source>
</evidence>
<protein>
    <submittedName>
        <fullName evidence="8">MFS transporter</fullName>
    </submittedName>
</protein>
<dbReference type="InterPro" id="IPR036259">
    <property type="entry name" value="MFS_trans_sf"/>
</dbReference>
<dbReference type="EMBL" id="CP136864">
    <property type="protein sequence ID" value="WOJ95223.1"/>
    <property type="molecule type" value="Genomic_DNA"/>
</dbReference>